<reference evidence="8 9" key="1">
    <citation type="submission" date="2019-09" db="EMBL/GenBank/DDBJ databases">
        <title>Parvibaculum sedimenti sp. nov., isolated from sediment.</title>
        <authorList>
            <person name="Wang Y."/>
        </authorList>
    </citation>
    <scope>NUCLEOTIDE SEQUENCE [LARGE SCALE GENOMIC DNA]</scope>
    <source>
        <strain evidence="8 9">HXT-9</strain>
    </source>
</reference>
<comment type="caution">
    <text evidence="8">The sequence shown here is derived from an EMBL/GenBank/DDBJ whole genome shotgun (WGS) entry which is preliminary data.</text>
</comment>
<proteinExistence type="inferred from homology"/>
<evidence type="ECO:0000256" key="4">
    <source>
        <dbReference type="ARBA" id="ARBA00017871"/>
    </source>
</evidence>
<comment type="similarity">
    <text evidence="2">Belongs to the tryptophan 2-monooxygenase family.</text>
</comment>
<feature type="domain" description="Amine oxidase" evidence="7">
    <location>
        <begin position="15"/>
        <end position="411"/>
    </location>
</feature>
<evidence type="ECO:0000256" key="5">
    <source>
        <dbReference type="ARBA" id="ARBA00023070"/>
    </source>
</evidence>
<evidence type="ECO:0000313" key="9">
    <source>
        <dbReference type="Proteomes" id="UP000468901"/>
    </source>
</evidence>
<dbReference type="Pfam" id="PF01593">
    <property type="entry name" value="Amino_oxidase"/>
    <property type="match status" value="1"/>
</dbReference>
<dbReference type="PRINTS" id="PR00420">
    <property type="entry name" value="RNGMNOXGNASE"/>
</dbReference>
<evidence type="ECO:0000259" key="7">
    <source>
        <dbReference type="Pfam" id="PF01593"/>
    </source>
</evidence>
<evidence type="ECO:0000256" key="6">
    <source>
        <dbReference type="ARBA" id="ARBA00047321"/>
    </source>
</evidence>
<dbReference type="PANTHER" id="PTHR10742">
    <property type="entry name" value="FLAVIN MONOAMINE OXIDASE"/>
    <property type="match status" value="1"/>
</dbReference>
<comment type="catalytic activity">
    <reaction evidence="6">
        <text>L-tryptophan + O2 = indole-3-acetamide + CO2 + H2O</text>
        <dbReference type="Rhea" id="RHEA:16165"/>
        <dbReference type="ChEBI" id="CHEBI:15377"/>
        <dbReference type="ChEBI" id="CHEBI:15379"/>
        <dbReference type="ChEBI" id="CHEBI:16031"/>
        <dbReference type="ChEBI" id="CHEBI:16526"/>
        <dbReference type="ChEBI" id="CHEBI:57912"/>
        <dbReference type="EC" id="1.13.12.3"/>
    </reaction>
</comment>
<sequence>MSGQVDIAIIGAGAAGIAAARRAQDYGLSFALLEARDRIGGRCHTDTTSLGLTWDRGAHWLHSAAVNPLTRAADALGHPYLKHESFIDRTLHLGSHLAAEAEKADYQRAIDAAFDAVDALGAKGLDVPVAQAHDRGSRWYRLIEHLHEAISAFPPERISALDLYRYYDSGENWPLIRGYGALVEALGAHLPVSLETPVTAVDWSGQGVMLETQKGTVKAKAVIVTVSTNVLTRGLIRFAPVLPQGLQAALEGVPTGVANKVAIKFSRDVFGLPDTSYASFMDERDLKRHALSFQVRPFGQELAIAYLGGRFAEEMEREGEAAMIDMAKSALADMFGSSILGSVEKAAATGWGMDPYALGAYSSALPACAEDRLTLAEPVGDRIFLAGEAVHPSWFSTVQGAFLSGRDATERACLAIGHRA</sequence>
<dbReference type="AlphaFoldDB" id="A0A6N6VGB6"/>
<dbReference type="PANTHER" id="PTHR10742:SF410">
    <property type="entry name" value="LYSINE-SPECIFIC HISTONE DEMETHYLASE 2"/>
    <property type="match status" value="1"/>
</dbReference>
<dbReference type="SUPFAM" id="SSF54373">
    <property type="entry name" value="FAD-linked reductases, C-terminal domain"/>
    <property type="match status" value="1"/>
</dbReference>
<dbReference type="Gene3D" id="3.90.660.10">
    <property type="match status" value="1"/>
</dbReference>
<dbReference type="GO" id="GO:0050361">
    <property type="term" value="F:tryptophan 2-monooxygenase activity"/>
    <property type="evidence" value="ECO:0007669"/>
    <property type="project" value="UniProtKB-EC"/>
</dbReference>
<dbReference type="RefSeq" id="WP_152217044.1">
    <property type="nucleotide sequence ID" value="NZ_JBAQYD010000299.1"/>
</dbReference>
<dbReference type="Proteomes" id="UP000468901">
    <property type="component" value="Unassembled WGS sequence"/>
</dbReference>
<name>A0A6N6VGB6_9HYPH</name>
<dbReference type="GO" id="GO:0009851">
    <property type="term" value="P:auxin biosynthetic process"/>
    <property type="evidence" value="ECO:0007669"/>
    <property type="project" value="UniProtKB-KW"/>
</dbReference>
<evidence type="ECO:0000256" key="3">
    <source>
        <dbReference type="ARBA" id="ARBA00012535"/>
    </source>
</evidence>
<comment type="pathway">
    <text evidence="1">Plant hormone metabolism; auxin biosynthesis.</text>
</comment>
<dbReference type="InterPro" id="IPR050281">
    <property type="entry name" value="Flavin_monoamine_oxidase"/>
</dbReference>
<gene>
    <name evidence="8" type="ORF">F2P47_14210</name>
</gene>
<keyword evidence="9" id="KW-1185">Reference proteome</keyword>
<dbReference type="Gene3D" id="3.50.50.60">
    <property type="entry name" value="FAD/NAD(P)-binding domain"/>
    <property type="match status" value="1"/>
</dbReference>
<evidence type="ECO:0000313" key="8">
    <source>
        <dbReference type="EMBL" id="KAB7738952.1"/>
    </source>
</evidence>
<dbReference type="InterPro" id="IPR036188">
    <property type="entry name" value="FAD/NAD-bd_sf"/>
</dbReference>
<dbReference type="InterPro" id="IPR002937">
    <property type="entry name" value="Amino_oxidase"/>
</dbReference>
<protein>
    <recommendedName>
        <fullName evidence="4">Tryptophan 2-monooxygenase</fullName>
        <ecNumber evidence="3">1.13.12.3</ecNumber>
    </recommendedName>
</protein>
<accession>A0A6N6VGB6</accession>
<evidence type="ECO:0000256" key="1">
    <source>
        <dbReference type="ARBA" id="ARBA00004814"/>
    </source>
</evidence>
<dbReference type="SUPFAM" id="SSF51905">
    <property type="entry name" value="FAD/NAD(P)-binding domain"/>
    <property type="match status" value="1"/>
</dbReference>
<dbReference type="EC" id="1.13.12.3" evidence="3"/>
<organism evidence="8 9">
    <name type="scientific">Parvibaculum sedimenti</name>
    <dbReference type="NCBI Taxonomy" id="2608632"/>
    <lineage>
        <taxon>Bacteria</taxon>
        <taxon>Pseudomonadati</taxon>
        <taxon>Pseudomonadota</taxon>
        <taxon>Alphaproteobacteria</taxon>
        <taxon>Hyphomicrobiales</taxon>
        <taxon>Parvibaculaceae</taxon>
        <taxon>Parvibaculum</taxon>
    </lineage>
</organism>
<dbReference type="EMBL" id="WESC01000014">
    <property type="protein sequence ID" value="KAB7738952.1"/>
    <property type="molecule type" value="Genomic_DNA"/>
</dbReference>
<evidence type="ECO:0000256" key="2">
    <source>
        <dbReference type="ARBA" id="ARBA00005833"/>
    </source>
</evidence>
<keyword evidence="5" id="KW-0073">Auxin biosynthesis</keyword>